<sequence length="253" mass="28403">MRPYVLAETNWKHVKDEDFSVSVLPWGATEAHNYHLPYATDNILAEEAAIYTAGKAWKKKAKVVVLPTIPFGVNTGQMDVKLCMNLNPSTQYAILKDVAQVLQKHKINKLVILNSHGGNNFKQMIRELSLEYPKLFACSVNWWQTTDARPYFDEPGDHAGELETAAVMHLRPELVLPLKEAGDGSAKTFKIKALKEGWASAQREWTSVTKDTGVGNPKAATAEKGKRFIEKTTDMIADFFVELHSADLEDMYH</sequence>
<comment type="caution">
    <text evidence="6">The sequence shown here is derived from an EMBL/GenBank/DDBJ whole genome shotgun (WGS) entry which is preliminary data.</text>
</comment>
<dbReference type="STRING" id="270918.APR42_06765"/>
<protein>
    <submittedName>
        <fullName evidence="6">Amidase</fullName>
    </submittedName>
</protein>
<dbReference type="PANTHER" id="PTHR35005">
    <property type="entry name" value="3-DEHYDRO-SCYLLO-INOSOSE HYDROLASE"/>
    <property type="match status" value="1"/>
</dbReference>
<evidence type="ECO:0000256" key="4">
    <source>
        <dbReference type="ARBA" id="ARBA00022833"/>
    </source>
</evidence>
<evidence type="ECO:0000256" key="3">
    <source>
        <dbReference type="ARBA" id="ARBA00022801"/>
    </source>
</evidence>
<evidence type="ECO:0000256" key="2">
    <source>
        <dbReference type="ARBA" id="ARBA00022723"/>
    </source>
</evidence>
<accession>A0A0Q9Z6V6</accession>
<dbReference type="Gene3D" id="3.40.50.10310">
    <property type="entry name" value="Creatininase"/>
    <property type="match status" value="1"/>
</dbReference>
<keyword evidence="4" id="KW-0862">Zinc</keyword>
<dbReference type="GO" id="GO:0016811">
    <property type="term" value="F:hydrolase activity, acting on carbon-nitrogen (but not peptide) bonds, in linear amides"/>
    <property type="evidence" value="ECO:0007669"/>
    <property type="project" value="TreeGrafter"/>
</dbReference>
<reference evidence="6" key="1">
    <citation type="submission" date="2015-10" db="EMBL/GenBank/DDBJ databases">
        <title>Draft genome sequence of Salegentibacter mishustinae KCTC 12263.</title>
        <authorList>
            <person name="Lin W."/>
            <person name="Zheng Q."/>
        </authorList>
    </citation>
    <scope>NUCLEOTIDE SEQUENCE [LARGE SCALE GENOMIC DNA]</scope>
    <source>
        <strain evidence="6">KCTC 12263</strain>
    </source>
</reference>
<dbReference type="AlphaFoldDB" id="A0A0Q9Z6V6"/>
<evidence type="ECO:0000313" key="7">
    <source>
        <dbReference type="Proteomes" id="UP000051643"/>
    </source>
</evidence>
<dbReference type="Proteomes" id="UP000051643">
    <property type="component" value="Unassembled WGS sequence"/>
</dbReference>
<gene>
    <name evidence="6" type="ORF">APR42_06765</name>
</gene>
<comment type="similarity">
    <text evidence="5">Belongs to the creatininase superfamily.</text>
</comment>
<proteinExistence type="inferred from homology"/>
<dbReference type="GO" id="GO:0046872">
    <property type="term" value="F:metal ion binding"/>
    <property type="evidence" value="ECO:0007669"/>
    <property type="project" value="UniProtKB-KW"/>
</dbReference>
<dbReference type="InterPro" id="IPR024087">
    <property type="entry name" value="Creatininase-like_sf"/>
</dbReference>
<keyword evidence="3" id="KW-0378">Hydrolase</keyword>
<dbReference type="GO" id="GO:0009231">
    <property type="term" value="P:riboflavin biosynthetic process"/>
    <property type="evidence" value="ECO:0007669"/>
    <property type="project" value="TreeGrafter"/>
</dbReference>
<evidence type="ECO:0000256" key="5">
    <source>
        <dbReference type="ARBA" id="ARBA00024029"/>
    </source>
</evidence>
<comment type="cofactor">
    <cofactor evidence="1">
        <name>Zn(2+)</name>
        <dbReference type="ChEBI" id="CHEBI:29105"/>
    </cofactor>
</comment>
<dbReference type="SUPFAM" id="SSF102215">
    <property type="entry name" value="Creatininase"/>
    <property type="match status" value="1"/>
</dbReference>
<keyword evidence="2" id="KW-0479">Metal-binding</keyword>
<keyword evidence="7" id="KW-1185">Reference proteome</keyword>
<dbReference type="OrthoDB" id="9801445at2"/>
<evidence type="ECO:0000313" key="6">
    <source>
        <dbReference type="EMBL" id="KRG28693.1"/>
    </source>
</evidence>
<dbReference type="InterPro" id="IPR003785">
    <property type="entry name" value="Creatininase/forma_Hydrolase"/>
</dbReference>
<name>A0A0Q9Z6V6_9FLAO</name>
<evidence type="ECO:0000256" key="1">
    <source>
        <dbReference type="ARBA" id="ARBA00001947"/>
    </source>
</evidence>
<dbReference type="EMBL" id="LKTP01000023">
    <property type="protein sequence ID" value="KRG28693.1"/>
    <property type="molecule type" value="Genomic_DNA"/>
</dbReference>
<dbReference type="Pfam" id="PF02633">
    <property type="entry name" value="Creatininase"/>
    <property type="match status" value="1"/>
</dbReference>
<organism evidence="6 7">
    <name type="scientific">Salegentibacter mishustinae</name>
    <dbReference type="NCBI Taxonomy" id="270918"/>
    <lineage>
        <taxon>Bacteria</taxon>
        <taxon>Pseudomonadati</taxon>
        <taxon>Bacteroidota</taxon>
        <taxon>Flavobacteriia</taxon>
        <taxon>Flavobacteriales</taxon>
        <taxon>Flavobacteriaceae</taxon>
        <taxon>Salegentibacter</taxon>
    </lineage>
</organism>
<dbReference type="PANTHER" id="PTHR35005:SF1">
    <property type="entry name" value="2-AMINO-5-FORMYLAMINO-6-RIBOSYLAMINOPYRIMIDIN-4(3H)-ONE 5'-MONOPHOSPHATE DEFORMYLASE"/>
    <property type="match status" value="1"/>
</dbReference>